<evidence type="ECO:0000313" key="2">
    <source>
        <dbReference type="Proteomes" id="UP000286134"/>
    </source>
</evidence>
<protein>
    <submittedName>
        <fullName evidence="1">Uncharacterized protein</fullName>
    </submittedName>
</protein>
<proteinExistence type="predicted"/>
<name>A0A420HS66_9PEZI</name>
<dbReference type="Proteomes" id="UP000286134">
    <property type="component" value="Unassembled WGS sequence"/>
</dbReference>
<comment type="caution">
    <text evidence="1">The sequence shown here is derived from an EMBL/GenBank/DDBJ whole genome shotgun (WGS) entry which is preliminary data.</text>
</comment>
<evidence type="ECO:0000313" key="1">
    <source>
        <dbReference type="EMBL" id="RKF60268.1"/>
    </source>
</evidence>
<organism evidence="1 2">
    <name type="scientific">Erysiphe neolycopersici</name>
    <dbReference type="NCBI Taxonomy" id="212602"/>
    <lineage>
        <taxon>Eukaryota</taxon>
        <taxon>Fungi</taxon>
        <taxon>Dikarya</taxon>
        <taxon>Ascomycota</taxon>
        <taxon>Pezizomycotina</taxon>
        <taxon>Leotiomycetes</taxon>
        <taxon>Erysiphales</taxon>
        <taxon>Erysiphaceae</taxon>
        <taxon>Erysiphe</taxon>
    </lineage>
</organism>
<gene>
    <name evidence="1" type="ORF">OnM2_052020</name>
</gene>
<reference evidence="1 2" key="1">
    <citation type="journal article" date="2018" name="BMC Genomics">
        <title>Comparative genome analyses reveal sequence features reflecting distinct modes of host-adaptation between dicot and monocot powdery mildew.</title>
        <authorList>
            <person name="Wu Y."/>
            <person name="Ma X."/>
            <person name="Pan Z."/>
            <person name="Kale S.D."/>
            <person name="Song Y."/>
            <person name="King H."/>
            <person name="Zhang Q."/>
            <person name="Presley C."/>
            <person name="Deng X."/>
            <person name="Wei C.I."/>
            <person name="Xiao S."/>
        </authorList>
    </citation>
    <scope>NUCLEOTIDE SEQUENCE [LARGE SCALE GENOMIC DNA]</scope>
    <source>
        <strain evidence="1">UMSG2</strain>
    </source>
</reference>
<dbReference type="OrthoDB" id="10539450at2759"/>
<dbReference type="AlphaFoldDB" id="A0A420HS66"/>
<dbReference type="Pfam" id="PF14223">
    <property type="entry name" value="Retrotran_gag_2"/>
    <property type="match status" value="1"/>
</dbReference>
<accession>A0A420HS66</accession>
<keyword evidence="2" id="KW-1185">Reference proteome</keyword>
<sequence length="158" mass="18356">MSSAILIINFMKEAPKLEESSYSQWSAKFLDVLTIFDLTDYVLKTKSELLNNQKKTISASDRAIQRQDQCIRFAICQLVPDKVFHLVDSKFTARECWDNLKQFYCPNPMKILDEDLEEFWQLESNDDVGIDALIRQLSDIRNKSIIIDNSFCGYALRS</sequence>
<dbReference type="EMBL" id="MCFK01005268">
    <property type="protein sequence ID" value="RKF60268.1"/>
    <property type="molecule type" value="Genomic_DNA"/>
</dbReference>